<dbReference type="InterPro" id="IPR046342">
    <property type="entry name" value="CBS_dom_sf"/>
</dbReference>
<dbReference type="PROSITE" id="PS51371">
    <property type="entry name" value="CBS"/>
    <property type="match status" value="2"/>
</dbReference>
<name>A0A0X3TLR2_9RHOB</name>
<dbReference type="SUPFAM" id="SSF54631">
    <property type="entry name" value="CBS-domain pair"/>
    <property type="match status" value="1"/>
</dbReference>
<organism evidence="4 5">
    <name type="scientific">Ruegeria profundi</name>
    <dbReference type="NCBI Taxonomy" id="1685378"/>
    <lineage>
        <taxon>Bacteria</taxon>
        <taxon>Pseudomonadati</taxon>
        <taxon>Pseudomonadota</taxon>
        <taxon>Alphaproteobacteria</taxon>
        <taxon>Rhodobacterales</taxon>
        <taxon>Roseobacteraceae</taxon>
        <taxon>Ruegeria</taxon>
    </lineage>
</organism>
<dbReference type="InterPro" id="IPR051257">
    <property type="entry name" value="Diverse_CBS-Domain"/>
</dbReference>
<evidence type="ECO:0000259" key="3">
    <source>
        <dbReference type="PROSITE" id="PS51371"/>
    </source>
</evidence>
<evidence type="ECO:0000313" key="4">
    <source>
        <dbReference type="EMBL" id="KUJ76654.1"/>
    </source>
</evidence>
<dbReference type="STRING" id="1685378.AVO44_19580"/>
<evidence type="ECO:0000313" key="5">
    <source>
        <dbReference type="Proteomes" id="UP000053690"/>
    </source>
</evidence>
<dbReference type="Proteomes" id="UP000053690">
    <property type="component" value="Unassembled WGS sequence"/>
</dbReference>
<dbReference type="InterPro" id="IPR000644">
    <property type="entry name" value="CBS_dom"/>
</dbReference>
<evidence type="ECO:0000256" key="2">
    <source>
        <dbReference type="PROSITE-ProRule" id="PRU00703"/>
    </source>
</evidence>
<accession>A0A0X3TLR2</accession>
<dbReference type="OrthoDB" id="9808528at2"/>
<feature type="domain" description="CBS" evidence="3">
    <location>
        <begin position="9"/>
        <end position="66"/>
    </location>
</feature>
<dbReference type="RefSeq" id="WP_068340899.1">
    <property type="nucleotide sequence ID" value="NZ_LQBP01000015.1"/>
</dbReference>
<gene>
    <name evidence="4" type="ORF">AVO44_19580</name>
</gene>
<dbReference type="PANTHER" id="PTHR43080">
    <property type="entry name" value="CBS DOMAIN-CONTAINING PROTEIN CBSX3, MITOCHONDRIAL"/>
    <property type="match status" value="1"/>
</dbReference>
<dbReference type="AlphaFoldDB" id="A0A0X3TLR2"/>
<comment type="caution">
    <text evidence="4">The sequence shown here is derived from an EMBL/GenBank/DDBJ whole genome shotgun (WGS) entry which is preliminary data.</text>
</comment>
<reference evidence="5" key="1">
    <citation type="submission" date="2015-12" db="EMBL/GenBank/DDBJ databases">
        <authorList>
            <person name="Zhang G."/>
            <person name="Stingl U."/>
        </authorList>
    </citation>
    <scope>NUCLEOTIDE SEQUENCE [LARGE SCALE GENOMIC DNA]</scope>
    <source>
        <strain evidence="5">ZGT108</strain>
    </source>
</reference>
<dbReference type="Gene3D" id="3.10.580.10">
    <property type="entry name" value="CBS-domain"/>
    <property type="match status" value="1"/>
</dbReference>
<sequence length="149" mass="16269">MSIASIVDAQKFKRRPFCDTDTTVFDAAVTMALLEVNALAVIEDGQLAGIITDHDILLCLADSGSSFYEQTVNDWMTENPVACPTGAKLSTALNLMAKHEVRNLVITQRGDPLTVVSSKEILARIHEEDELELAVLRGMARKPSDRPNA</sequence>
<feature type="domain" description="CBS" evidence="3">
    <location>
        <begin position="76"/>
        <end position="131"/>
    </location>
</feature>
<dbReference type="SMART" id="SM00116">
    <property type="entry name" value="CBS"/>
    <property type="match status" value="2"/>
</dbReference>
<protein>
    <recommendedName>
        <fullName evidence="3">CBS domain-containing protein</fullName>
    </recommendedName>
</protein>
<dbReference type="PANTHER" id="PTHR43080:SF2">
    <property type="entry name" value="CBS DOMAIN-CONTAINING PROTEIN"/>
    <property type="match status" value="1"/>
</dbReference>
<keyword evidence="1 2" id="KW-0129">CBS domain</keyword>
<dbReference type="EMBL" id="LQBP01000015">
    <property type="protein sequence ID" value="KUJ76654.1"/>
    <property type="molecule type" value="Genomic_DNA"/>
</dbReference>
<evidence type="ECO:0000256" key="1">
    <source>
        <dbReference type="ARBA" id="ARBA00023122"/>
    </source>
</evidence>
<proteinExistence type="predicted"/>
<dbReference type="Pfam" id="PF00571">
    <property type="entry name" value="CBS"/>
    <property type="match status" value="2"/>
</dbReference>
<keyword evidence="5" id="KW-1185">Reference proteome</keyword>